<evidence type="ECO:0000256" key="1">
    <source>
        <dbReference type="SAM" id="MobiDB-lite"/>
    </source>
</evidence>
<feature type="region of interest" description="Disordered" evidence="1">
    <location>
        <begin position="125"/>
        <end position="187"/>
    </location>
</feature>
<dbReference type="Proteomes" id="UP000193240">
    <property type="component" value="Unassembled WGS sequence"/>
</dbReference>
<proteinExistence type="predicted"/>
<feature type="region of interest" description="Disordered" evidence="1">
    <location>
        <begin position="42"/>
        <end position="96"/>
    </location>
</feature>
<keyword evidence="3" id="KW-1185">Reference proteome</keyword>
<accession>A0A1Y2LKW9</accession>
<evidence type="ECO:0000313" key="3">
    <source>
        <dbReference type="Proteomes" id="UP000193240"/>
    </source>
</evidence>
<sequence length="187" mass="20247">MTEKKSTLSPREMETLALTWQCFTTEPKVDTDKLAALTGVRDHRPHPLAANAPAATHPPQTHPPRPHQAILSAPQAPTHPAIPTNKNTPPQYTPSSAKFTLGVIKRKLKTMADGTAAANANANANTTGAKVVKRKAAPKKKAAKDVDGEVDHKRVKKVRKTELESDDGDDAMMGVVVKEEVRDEEEV</sequence>
<reference evidence="2 3" key="1">
    <citation type="journal article" date="2017" name="Genome Announc.">
        <title>Genome sequence of the saprophytic ascomycete Epicoccum nigrum ICMP 19927 strain isolated from New Zealand.</title>
        <authorList>
            <person name="Fokin M."/>
            <person name="Fleetwood D."/>
            <person name="Weir B.S."/>
            <person name="Villas-Boas S.G."/>
        </authorList>
    </citation>
    <scope>NUCLEOTIDE SEQUENCE [LARGE SCALE GENOMIC DNA]</scope>
    <source>
        <strain evidence="2 3">ICMP 19927</strain>
    </source>
</reference>
<protein>
    <submittedName>
        <fullName evidence="2">Uncharacterized protein</fullName>
    </submittedName>
</protein>
<feature type="compositionally biased region" description="Basic residues" evidence="1">
    <location>
        <begin position="131"/>
        <end position="142"/>
    </location>
</feature>
<dbReference type="InParanoid" id="A0A1Y2LKW9"/>
<gene>
    <name evidence="2" type="ORF">B5807_10758</name>
</gene>
<dbReference type="EMBL" id="KZ107857">
    <property type="protein sequence ID" value="OSS44566.1"/>
    <property type="molecule type" value="Genomic_DNA"/>
</dbReference>
<organism evidence="2 3">
    <name type="scientific">Epicoccum nigrum</name>
    <name type="common">Soil fungus</name>
    <name type="synonym">Epicoccum purpurascens</name>
    <dbReference type="NCBI Taxonomy" id="105696"/>
    <lineage>
        <taxon>Eukaryota</taxon>
        <taxon>Fungi</taxon>
        <taxon>Dikarya</taxon>
        <taxon>Ascomycota</taxon>
        <taxon>Pezizomycotina</taxon>
        <taxon>Dothideomycetes</taxon>
        <taxon>Pleosporomycetidae</taxon>
        <taxon>Pleosporales</taxon>
        <taxon>Pleosporineae</taxon>
        <taxon>Didymellaceae</taxon>
        <taxon>Epicoccum</taxon>
    </lineage>
</organism>
<feature type="compositionally biased region" description="Polar residues" evidence="1">
    <location>
        <begin position="84"/>
        <end position="96"/>
    </location>
</feature>
<dbReference type="AlphaFoldDB" id="A0A1Y2LKW9"/>
<feature type="compositionally biased region" description="Basic and acidic residues" evidence="1">
    <location>
        <begin position="143"/>
        <end position="152"/>
    </location>
</feature>
<evidence type="ECO:0000313" key="2">
    <source>
        <dbReference type="EMBL" id="OSS44566.1"/>
    </source>
</evidence>
<name>A0A1Y2LKW9_EPING</name>
<feature type="compositionally biased region" description="Low complexity" evidence="1">
    <location>
        <begin position="47"/>
        <end position="59"/>
    </location>
</feature>